<proteinExistence type="inferred from homology"/>
<dbReference type="InterPro" id="IPR005259">
    <property type="entry name" value="PriA"/>
</dbReference>
<feature type="binding site" evidence="8">
    <location>
        <position position="425"/>
    </location>
    <ligand>
        <name>Zn(2+)</name>
        <dbReference type="ChEBI" id="CHEBI:29105"/>
        <label>2</label>
    </ligand>
</feature>
<comment type="subunit">
    <text evidence="8">Component of the replication restart primosome.</text>
</comment>
<dbReference type="InterPro" id="IPR027417">
    <property type="entry name" value="P-loop_NTPase"/>
</dbReference>
<evidence type="ECO:0000256" key="2">
    <source>
        <dbReference type="ARBA" id="ARBA00022705"/>
    </source>
</evidence>
<sequence length="671" mass="70728">MGRARRRVVAPAGVELAAERPVAQVLVDLPLAHLDRPFDYGVPAEMADGAVPGARVKVRFAGRDVDGFVLGRAESSDHGGTLTPLRKVVSAEPVLTPEVAALAGDVAVRYAGTRSDVLRLALPPRHATTEKRDSVAASEPRPWDREAGERAWAEHPPGPAYLRHLAEGGSPRAVWAAAPATDWPQLLGHAVAAALASDRGAVVVVPDGKDVERVDAALSAVLGPDQHVVLTADAGPAKRYRDFLAVSRGRRRVVVGTRAAAFAPVHRLGLVAVWDDGDDLLAEPRAPYPHAREVLLLRAAREGAAALVGGHAVSVEGHQLMRSGWAHLLSAPRGVLRGRVTTTVAGADEFSLARDPLARSTRVPGEAHRAIRDALETGPVLVQTPRSGYAAALACERCRTPARCRVCAGPLAITSATRPPTCRWCGTADEAWSCPECGFRGLRAPVVGETRTAEELGRALPGVLVRTSGGSHVLATVDDERAIVVATPGAEPLATGPTPGYAAVVLLDTWLTLGAAHLRVEEEALRRWANAVALVRPGGRALVVGDPQHPAVQALVRWDPAGFAAREAAARREAHLPPASRIATVTGEPGAVDDALTLLQRPPGAEVLGPVPHLEGREAHPGRGAEPESRVVVRVPRAHGSALSEALREVQRVRSARKLDAVRIQVDPPTL</sequence>
<gene>
    <name evidence="8" type="primary">priA</name>
    <name evidence="11" type="ORF">GRQ65_14350</name>
</gene>
<feature type="binding site" evidence="8">
    <location>
        <position position="437"/>
    </location>
    <ligand>
        <name>Zn(2+)</name>
        <dbReference type="ChEBI" id="CHEBI:29105"/>
        <label>1</label>
    </ligand>
</feature>
<keyword evidence="12" id="KW-1185">Reference proteome</keyword>
<evidence type="ECO:0000256" key="9">
    <source>
        <dbReference type="SAM" id="MobiDB-lite"/>
    </source>
</evidence>
<comment type="caution">
    <text evidence="11">The sequence shown here is derived from an EMBL/GenBank/DDBJ whole genome shotgun (WGS) entry which is preliminary data.</text>
</comment>
<evidence type="ECO:0000256" key="1">
    <source>
        <dbReference type="ARBA" id="ARBA00022515"/>
    </source>
</evidence>
<keyword evidence="7 8" id="KW-0238">DNA-binding</keyword>
<dbReference type="GO" id="GO:0005524">
    <property type="term" value="F:ATP binding"/>
    <property type="evidence" value="ECO:0007669"/>
    <property type="project" value="UniProtKB-UniRule"/>
</dbReference>
<dbReference type="GO" id="GO:0043138">
    <property type="term" value="F:3'-5' DNA helicase activity"/>
    <property type="evidence" value="ECO:0007669"/>
    <property type="project" value="TreeGrafter"/>
</dbReference>
<dbReference type="InterPro" id="IPR041222">
    <property type="entry name" value="PriA_3primeBD"/>
</dbReference>
<evidence type="ECO:0000256" key="4">
    <source>
        <dbReference type="ARBA" id="ARBA00022741"/>
    </source>
</evidence>
<evidence type="ECO:0000256" key="5">
    <source>
        <dbReference type="ARBA" id="ARBA00022833"/>
    </source>
</evidence>
<dbReference type="GO" id="GO:1990077">
    <property type="term" value="C:primosome complex"/>
    <property type="evidence" value="ECO:0007669"/>
    <property type="project" value="UniProtKB-UniRule"/>
</dbReference>
<feature type="binding site" evidence="8">
    <location>
        <position position="395"/>
    </location>
    <ligand>
        <name>Zn(2+)</name>
        <dbReference type="ChEBI" id="CHEBI:29105"/>
        <label>1</label>
    </ligand>
</feature>
<feature type="domain" description="Primosomal protein N' 3' DNA-binding" evidence="10">
    <location>
        <begin position="24"/>
        <end position="123"/>
    </location>
</feature>
<evidence type="ECO:0000259" key="10">
    <source>
        <dbReference type="Pfam" id="PF17764"/>
    </source>
</evidence>
<comment type="function">
    <text evidence="8">Initiates the restart of stalled replication forks, which reloads the replicative helicase on sites other than the origin of replication. Recognizes and binds to abandoned replication forks and remodels them to uncover a helicase loading site. Promotes assembly of the primosome at these replication forks.</text>
</comment>
<keyword evidence="1 8" id="KW-0639">Primosome</keyword>
<keyword evidence="6 8" id="KW-0067">ATP-binding</keyword>
<reference evidence="11 12" key="1">
    <citation type="submission" date="2019-12" db="EMBL/GenBank/DDBJ databases">
        <authorList>
            <person name="Kun Z."/>
        </authorList>
    </citation>
    <scope>NUCLEOTIDE SEQUENCE [LARGE SCALE GENOMIC DNA]</scope>
    <source>
        <strain evidence="11 12">YIM 123512</strain>
    </source>
</reference>
<dbReference type="Pfam" id="PF17764">
    <property type="entry name" value="PriA_3primeBD"/>
    <property type="match status" value="1"/>
</dbReference>
<feature type="binding site" evidence="8">
    <location>
        <position position="404"/>
    </location>
    <ligand>
        <name>Zn(2+)</name>
        <dbReference type="ChEBI" id="CHEBI:29105"/>
        <label>2</label>
    </ligand>
</feature>
<feature type="binding site" evidence="8">
    <location>
        <position position="434"/>
    </location>
    <ligand>
        <name>Zn(2+)</name>
        <dbReference type="ChEBI" id="CHEBI:29105"/>
        <label>1</label>
    </ligand>
</feature>
<comment type="similarity">
    <text evidence="8">Belongs to the helicase family. PriA subfamily.</text>
</comment>
<dbReference type="GO" id="GO:0006269">
    <property type="term" value="P:DNA replication, synthesis of primer"/>
    <property type="evidence" value="ECO:0007669"/>
    <property type="project" value="UniProtKB-KW"/>
</dbReference>
<evidence type="ECO:0000313" key="11">
    <source>
        <dbReference type="EMBL" id="MXG90726.1"/>
    </source>
</evidence>
<dbReference type="HAMAP" id="MF_00983">
    <property type="entry name" value="PriA"/>
    <property type="match status" value="1"/>
</dbReference>
<comment type="caution">
    <text evidence="8">As this protein does not have any detectable helicase domains, it probably does not have helicase activity.</text>
</comment>
<dbReference type="InterPro" id="IPR042115">
    <property type="entry name" value="PriA_3primeBD_sf"/>
</dbReference>
<evidence type="ECO:0000256" key="6">
    <source>
        <dbReference type="ARBA" id="ARBA00022840"/>
    </source>
</evidence>
<feature type="compositionally biased region" description="Basic and acidic residues" evidence="9">
    <location>
        <begin position="614"/>
        <end position="629"/>
    </location>
</feature>
<dbReference type="PANTHER" id="PTHR30580:SF0">
    <property type="entry name" value="PRIMOSOMAL PROTEIN N"/>
    <property type="match status" value="1"/>
</dbReference>
<dbReference type="AlphaFoldDB" id="A0A6L7EXX2"/>
<dbReference type="GO" id="GO:0008270">
    <property type="term" value="F:zinc ion binding"/>
    <property type="evidence" value="ECO:0007669"/>
    <property type="project" value="UniProtKB-UniRule"/>
</dbReference>
<dbReference type="Gene3D" id="3.40.50.300">
    <property type="entry name" value="P-loop containing nucleotide triphosphate hydrolases"/>
    <property type="match status" value="1"/>
</dbReference>
<feature type="binding site" evidence="8">
    <location>
        <position position="398"/>
    </location>
    <ligand>
        <name>Zn(2+)</name>
        <dbReference type="ChEBI" id="CHEBI:29105"/>
        <label>1</label>
    </ligand>
</feature>
<dbReference type="GO" id="GO:0006310">
    <property type="term" value="P:DNA recombination"/>
    <property type="evidence" value="ECO:0007669"/>
    <property type="project" value="InterPro"/>
</dbReference>
<dbReference type="EMBL" id="WUEK01000008">
    <property type="protein sequence ID" value="MXG90726.1"/>
    <property type="molecule type" value="Genomic_DNA"/>
</dbReference>
<dbReference type="GO" id="GO:0003677">
    <property type="term" value="F:DNA binding"/>
    <property type="evidence" value="ECO:0007669"/>
    <property type="project" value="UniProtKB-UniRule"/>
</dbReference>
<feature type="binding site" evidence="8">
    <location>
        <position position="422"/>
    </location>
    <ligand>
        <name>Zn(2+)</name>
        <dbReference type="ChEBI" id="CHEBI:29105"/>
        <label>2</label>
    </ligand>
</feature>
<evidence type="ECO:0000256" key="7">
    <source>
        <dbReference type="ARBA" id="ARBA00023125"/>
    </source>
</evidence>
<evidence type="ECO:0000256" key="3">
    <source>
        <dbReference type="ARBA" id="ARBA00022723"/>
    </source>
</evidence>
<dbReference type="GO" id="GO:0006270">
    <property type="term" value="P:DNA replication initiation"/>
    <property type="evidence" value="ECO:0007669"/>
    <property type="project" value="TreeGrafter"/>
</dbReference>
<feature type="region of interest" description="Disordered" evidence="9">
    <location>
        <begin position="123"/>
        <end position="147"/>
    </location>
</feature>
<keyword evidence="4 8" id="KW-0547">Nucleotide-binding</keyword>
<feature type="binding site" evidence="8">
    <location>
        <position position="407"/>
    </location>
    <ligand>
        <name>Zn(2+)</name>
        <dbReference type="ChEBI" id="CHEBI:29105"/>
        <label>2</label>
    </ligand>
</feature>
<accession>A0A6L7EXX2</accession>
<keyword evidence="2 8" id="KW-0235">DNA replication</keyword>
<dbReference type="GO" id="GO:0006302">
    <property type="term" value="P:double-strand break repair"/>
    <property type="evidence" value="ECO:0007669"/>
    <property type="project" value="InterPro"/>
</dbReference>
<comment type="cofactor">
    <cofactor evidence="8">
        <name>Zn(2+)</name>
        <dbReference type="ChEBI" id="CHEBI:29105"/>
    </cofactor>
    <text evidence="8">Binds 2 zinc ions per subunit.</text>
</comment>
<evidence type="ECO:0000256" key="8">
    <source>
        <dbReference type="HAMAP-Rule" id="MF_00983"/>
    </source>
</evidence>
<name>A0A6L7EXX2_9ACTN</name>
<dbReference type="PANTHER" id="PTHR30580">
    <property type="entry name" value="PRIMOSOMAL PROTEIN N"/>
    <property type="match status" value="1"/>
</dbReference>
<keyword evidence="5 8" id="KW-0862">Zinc</keyword>
<dbReference type="Proteomes" id="UP000473325">
    <property type="component" value="Unassembled WGS sequence"/>
</dbReference>
<evidence type="ECO:0000313" key="12">
    <source>
        <dbReference type="Proteomes" id="UP000473325"/>
    </source>
</evidence>
<organism evidence="11 12">
    <name type="scientific">Nocardioides flavescens</name>
    <dbReference type="NCBI Taxonomy" id="2691959"/>
    <lineage>
        <taxon>Bacteria</taxon>
        <taxon>Bacillati</taxon>
        <taxon>Actinomycetota</taxon>
        <taxon>Actinomycetes</taxon>
        <taxon>Propionibacteriales</taxon>
        <taxon>Nocardioidaceae</taxon>
        <taxon>Nocardioides</taxon>
    </lineage>
</organism>
<feature type="region of interest" description="Disordered" evidence="9">
    <location>
        <begin position="603"/>
        <end position="629"/>
    </location>
</feature>
<dbReference type="Gene3D" id="3.40.1440.60">
    <property type="entry name" value="PriA, 3(prime) DNA-binding domain"/>
    <property type="match status" value="1"/>
</dbReference>
<keyword evidence="3 8" id="KW-0479">Metal-binding</keyword>
<protein>
    <recommendedName>
        <fullName evidence="8">Probable replication restart protein PriA</fullName>
    </recommendedName>
    <alternativeName>
        <fullName evidence="8">Putative ATP-dependent DNA helicase PriA</fullName>
    </alternativeName>
</protein>